<dbReference type="RefSeq" id="WP_281734614.1">
    <property type="nucleotide sequence ID" value="NZ_JAKETQ010000001.1"/>
</dbReference>
<gene>
    <name evidence="2" type="ORF">ML536_00820</name>
</gene>
<comment type="caution">
    <text evidence="2">The sequence shown here is derived from an EMBL/GenBank/DDBJ whole genome shotgun (WGS) entry which is preliminary data.</text>
</comment>
<evidence type="ECO:0000313" key="2">
    <source>
        <dbReference type="EMBL" id="MCI0125361.1"/>
    </source>
</evidence>
<feature type="domain" description="Glycosyltransferase 2-like" evidence="1">
    <location>
        <begin position="8"/>
        <end position="168"/>
    </location>
</feature>
<keyword evidence="3" id="KW-1185">Reference proteome</keyword>
<evidence type="ECO:0000313" key="3">
    <source>
        <dbReference type="Proteomes" id="UP001156140"/>
    </source>
</evidence>
<dbReference type="Gene3D" id="3.90.550.10">
    <property type="entry name" value="Spore Coat Polysaccharide Biosynthesis Protein SpsA, Chain A"/>
    <property type="match status" value="1"/>
</dbReference>
<dbReference type="SUPFAM" id="SSF53448">
    <property type="entry name" value="Nucleotide-diphospho-sugar transferases"/>
    <property type="match status" value="1"/>
</dbReference>
<evidence type="ECO:0000259" key="1">
    <source>
        <dbReference type="Pfam" id="PF00535"/>
    </source>
</evidence>
<proteinExistence type="predicted"/>
<dbReference type="Pfam" id="PF00535">
    <property type="entry name" value="Glycos_transf_2"/>
    <property type="match status" value="1"/>
</dbReference>
<dbReference type="InterPro" id="IPR029044">
    <property type="entry name" value="Nucleotide-diphossugar_trans"/>
</dbReference>
<reference evidence="2" key="1">
    <citation type="submission" date="2022-03" db="EMBL/GenBank/DDBJ databases">
        <title>The complete genome sequence of a Methyloterrigena soli.</title>
        <authorList>
            <person name="Zi Z."/>
        </authorList>
    </citation>
    <scope>NUCLEOTIDE SEQUENCE</scope>
    <source>
        <strain evidence="2">M48</strain>
    </source>
</reference>
<sequence>MKPIPRVSVVIPHLNDNEELKRCLARLDAQVEETPAFEVIVADNGSMALPEAVSKRAVSTRVVVERHPGPGPARNAGAAVARGDIIAFIDADCHADPDWLARIVAAFDAHPDLDYTAGRILVEAATPGRPNGVEAYEAVFSYRVKLFVERDRYAATGNMAVRRKVFGEVGPFDGLSRAEDRAWGQRAAALGYGIAYLPEARVSTSGCRNFAELAARLDRLVAHNHAERRSDLRWIIQSAMMAGSPLRDLFVLAASPEISGARAKLLAAGILIRIRLYRAWRMLELMTRNWSDQHLASWNRLTPTGHKDGRR</sequence>
<protein>
    <submittedName>
        <fullName evidence="2">Glycosyltransferase family 2 protein</fullName>
    </submittedName>
</protein>
<dbReference type="PANTHER" id="PTHR43685:SF2">
    <property type="entry name" value="GLYCOSYLTRANSFERASE 2-LIKE DOMAIN-CONTAINING PROTEIN"/>
    <property type="match status" value="1"/>
</dbReference>
<dbReference type="Proteomes" id="UP001156140">
    <property type="component" value="Unassembled WGS sequence"/>
</dbReference>
<name>A0AA41QKW6_9HYPH</name>
<dbReference type="AlphaFoldDB" id="A0AA41QKW6"/>
<dbReference type="EMBL" id="JALAZD010000001">
    <property type="protein sequence ID" value="MCI0125361.1"/>
    <property type="molecule type" value="Genomic_DNA"/>
</dbReference>
<organism evidence="2 3">
    <name type="scientific">Paradevosia shaoguanensis</name>
    <dbReference type="NCBI Taxonomy" id="1335043"/>
    <lineage>
        <taxon>Bacteria</taxon>
        <taxon>Pseudomonadati</taxon>
        <taxon>Pseudomonadota</taxon>
        <taxon>Alphaproteobacteria</taxon>
        <taxon>Hyphomicrobiales</taxon>
        <taxon>Devosiaceae</taxon>
        <taxon>Paradevosia</taxon>
    </lineage>
</organism>
<accession>A0AA41QKW6</accession>
<dbReference type="CDD" id="cd00761">
    <property type="entry name" value="Glyco_tranf_GTA_type"/>
    <property type="match status" value="1"/>
</dbReference>
<dbReference type="InterPro" id="IPR001173">
    <property type="entry name" value="Glyco_trans_2-like"/>
</dbReference>
<dbReference type="InterPro" id="IPR050834">
    <property type="entry name" value="Glycosyltransf_2"/>
</dbReference>
<dbReference type="PANTHER" id="PTHR43685">
    <property type="entry name" value="GLYCOSYLTRANSFERASE"/>
    <property type="match status" value="1"/>
</dbReference>